<dbReference type="RefSeq" id="WP_112002342.1">
    <property type="nucleotide sequence ID" value="NZ_CP166747.1"/>
</dbReference>
<name>A0A2X2WL48_CITKO</name>
<organism evidence="1 2">
    <name type="scientific">Citrobacter koseri</name>
    <name type="common">Citrobacter diversus</name>
    <dbReference type="NCBI Taxonomy" id="545"/>
    <lineage>
        <taxon>Bacteria</taxon>
        <taxon>Pseudomonadati</taxon>
        <taxon>Pseudomonadota</taxon>
        <taxon>Gammaproteobacteria</taxon>
        <taxon>Enterobacterales</taxon>
        <taxon>Enterobacteriaceae</taxon>
        <taxon>Citrobacter</taxon>
    </lineage>
</organism>
<dbReference type="Proteomes" id="UP000251584">
    <property type="component" value="Unassembled WGS sequence"/>
</dbReference>
<reference evidence="1 2" key="1">
    <citation type="submission" date="2018-06" db="EMBL/GenBank/DDBJ databases">
        <authorList>
            <consortium name="Pathogen Informatics"/>
            <person name="Doyle S."/>
        </authorList>
    </citation>
    <scope>NUCLEOTIDE SEQUENCE [LARGE SCALE GENOMIC DNA]</scope>
    <source>
        <strain evidence="1 2">NCTC10786</strain>
    </source>
</reference>
<evidence type="ECO:0000313" key="1">
    <source>
        <dbReference type="EMBL" id="SQB40267.1"/>
    </source>
</evidence>
<dbReference type="AlphaFoldDB" id="A0A2X2WL48"/>
<dbReference type="EMBL" id="UAVY01000009">
    <property type="protein sequence ID" value="SQB40267.1"/>
    <property type="molecule type" value="Genomic_DNA"/>
</dbReference>
<proteinExistence type="predicted"/>
<gene>
    <name evidence="1" type="ORF">NCTC10786_05365</name>
</gene>
<evidence type="ECO:0000313" key="2">
    <source>
        <dbReference type="Proteomes" id="UP000251584"/>
    </source>
</evidence>
<sequence>MGEVVNIEPRKPHVCLQTSDGNVHAIPVSLMRAIADGKMSPDDIADRDQVVRAIIAEWLRLIHGDS</sequence>
<accession>A0A2X2WL48</accession>
<protein>
    <submittedName>
        <fullName evidence="1">Uncharacterized protein</fullName>
    </submittedName>
</protein>